<dbReference type="GO" id="GO:0061503">
    <property type="term" value="F:tRNA threonylcarbamoyladenosine dehydratase"/>
    <property type="evidence" value="ECO:0007669"/>
    <property type="project" value="TreeGrafter"/>
</dbReference>
<proteinExistence type="predicted"/>
<dbReference type="SUPFAM" id="SSF69572">
    <property type="entry name" value="Activating enzymes of the ubiquitin-like proteins"/>
    <property type="match status" value="1"/>
</dbReference>
<dbReference type="GO" id="GO:0016779">
    <property type="term" value="F:nucleotidyltransferase activity"/>
    <property type="evidence" value="ECO:0007669"/>
    <property type="project" value="UniProtKB-KW"/>
</dbReference>
<dbReference type="InterPro" id="IPR035985">
    <property type="entry name" value="Ubiquitin-activating_enz"/>
</dbReference>
<dbReference type="PANTHER" id="PTHR43267:SF1">
    <property type="entry name" value="TRNA THREONYLCARBAMOYLADENOSINE DEHYDRATASE"/>
    <property type="match status" value="1"/>
</dbReference>
<evidence type="ECO:0000313" key="3">
    <source>
        <dbReference type="EMBL" id="KAB1645255.1"/>
    </source>
</evidence>
<dbReference type="Gene3D" id="3.40.50.720">
    <property type="entry name" value="NAD(P)-binding Rossmann-like Domain"/>
    <property type="match status" value="1"/>
</dbReference>
<dbReference type="RefSeq" id="WP_158051263.1">
    <property type="nucleotide sequence ID" value="NZ_WBKB01000001.1"/>
</dbReference>
<dbReference type="OrthoDB" id="8773615at2"/>
<keyword evidence="3" id="KW-0808">Transferase</keyword>
<dbReference type="GO" id="GO:0061504">
    <property type="term" value="P:cyclic threonylcarbamoyladenosine biosynthetic process"/>
    <property type="evidence" value="ECO:0007669"/>
    <property type="project" value="TreeGrafter"/>
</dbReference>
<dbReference type="InterPro" id="IPR045886">
    <property type="entry name" value="ThiF/MoeB/HesA"/>
</dbReference>
<keyword evidence="4" id="KW-1185">Reference proteome</keyword>
<protein>
    <submittedName>
        <fullName evidence="3">ThiF family adenylyltransferase</fullName>
    </submittedName>
</protein>
<gene>
    <name evidence="3" type="ORF">F8O05_03170</name>
</gene>
<evidence type="ECO:0000259" key="2">
    <source>
        <dbReference type="Pfam" id="PF00899"/>
    </source>
</evidence>
<dbReference type="EMBL" id="WBKB01000001">
    <property type="protein sequence ID" value="KAB1645255.1"/>
    <property type="molecule type" value="Genomic_DNA"/>
</dbReference>
<evidence type="ECO:0000256" key="1">
    <source>
        <dbReference type="SAM" id="MobiDB-lite"/>
    </source>
</evidence>
<feature type="region of interest" description="Disordered" evidence="1">
    <location>
        <begin position="174"/>
        <end position="202"/>
    </location>
</feature>
<reference evidence="3 4" key="1">
    <citation type="submission" date="2019-09" db="EMBL/GenBank/DDBJ databases">
        <title>Phylogeny of genus Pseudoclavibacter and closely related genus.</title>
        <authorList>
            <person name="Li Y."/>
        </authorList>
    </citation>
    <scope>NUCLEOTIDE SEQUENCE [LARGE SCALE GENOMIC DNA]</scope>
    <source>
        <strain evidence="3 4">KCTC 13959</strain>
    </source>
</reference>
<accession>A0A7J5BG75</accession>
<dbReference type="InterPro" id="IPR000594">
    <property type="entry name" value="ThiF_NAD_FAD-bd"/>
</dbReference>
<name>A0A7J5BG75_9MICO</name>
<dbReference type="AlphaFoldDB" id="A0A7J5BG75"/>
<comment type="caution">
    <text evidence="3">The sequence shown here is derived from an EMBL/GenBank/DDBJ whole genome shotgun (WGS) entry which is preliminary data.</text>
</comment>
<organism evidence="3 4">
    <name type="scientific">Gulosibacter chungangensis</name>
    <dbReference type="NCBI Taxonomy" id="979746"/>
    <lineage>
        <taxon>Bacteria</taxon>
        <taxon>Bacillati</taxon>
        <taxon>Actinomycetota</taxon>
        <taxon>Actinomycetes</taxon>
        <taxon>Micrococcales</taxon>
        <taxon>Microbacteriaceae</taxon>
        <taxon>Gulosibacter</taxon>
    </lineage>
</organism>
<keyword evidence="3" id="KW-0548">Nucleotidyltransferase</keyword>
<dbReference type="Proteomes" id="UP000433493">
    <property type="component" value="Unassembled WGS sequence"/>
</dbReference>
<feature type="domain" description="THIF-type NAD/FAD binding fold" evidence="2">
    <location>
        <begin position="298"/>
        <end position="450"/>
    </location>
</feature>
<dbReference type="Pfam" id="PF00899">
    <property type="entry name" value="ThiF"/>
    <property type="match status" value="1"/>
</dbReference>
<dbReference type="GO" id="GO:0008641">
    <property type="term" value="F:ubiquitin-like modifier activating enzyme activity"/>
    <property type="evidence" value="ECO:0007669"/>
    <property type="project" value="InterPro"/>
</dbReference>
<sequence>MSQTTDAYVEAAVRRFDEALNRARFQTVKCGDAPDDWEWIGTVGGNSEPATISLTNDFPFAAPRVVLPQRVDEIDWHQMPDGSLCLWNAHSLGSQPWLDGDGLLARIEEWIAHAEAGWVDDMPQLDLEAYNNLWLEVRDGQWFTPILAIDDWEQIAGGWFRTTPPDENGLLTVTSAQLSEPATPAPPRNKKKRRAGLSTQNRPNKFLNGIAIDLGKVTKPFIFTEQLAEEAGANGPLIVAMLEARRPVLFAARYTRDEAVGFIGFWFESTKDGITRRCFPVAERRYAQQRRAGWHAATLSDRKVSVIGAGSIGSHLADLLHRSGVNDLTIHDFDVLFPGNLTRHAASPAFVGASKTTAVRETANLRTPEHPIKTSTSVRGLNEAVQLLRDQDLVVDCTGDRLTWQLLLAAAEVTGRSFLHVAVIGHGQVGRVDICPPLEGADPVAESVVQPLAATEWEAGCGDPVSPTPPTAVAETAAMGARFAIRMLAGESVLPAGESRELFPVLP</sequence>
<evidence type="ECO:0000313" key="4">
    <source>
        <dbReference type="Proteomes" id="UP000433493"/>
    </source>
</evidence>
<dbReference type="PANTHER" id="PTHR43267">
    <property type="entry name" value="TRNA THREONYLCARBAMOYLADENOSINE DEHYDRATASE"/>
    <property type="match status" value="1"/>
</dbReference>